<gene>
    <name evidence="7" type="ORF">PCON_02690</name>
</gene>
<dbReference type="PANTHER" id="PTHR46983:SF3">
    <property type="entry name" value="CHPADIPLOID STATE MAINTENANCE PROTEIN CHPA"/>
    <property type="match status" value="1"/>
</dbReference>
<dbReference type="PANTHER" id="PTHR46983">
    <property type="entry name" value="CYSTEINE AND HISTIDINE-RICH DOMAIN-CONTAINING PROTEIN 1"/>
    <property type="match status" value="1"/>
</dbReference>
<dbReference type="InterPro" id="IPR039790">
    <property type="entry name" value="CHRD1"/>
</dbReference>
<dbReference type="InterPro" id="IPR007052">
    <property type="entry name" value="CS_dom"/>
</dbReference>
<dbReference type="PROSITE" id="PS51203">
    <property type="entry name" value="CS"/>
    <property type="match status" value="1"/>
</dbReference>
<dbReference type="Gene3D" id="2.60.40.790">
    <property type="match status" value="1"/>
</dbReference>
<dbReference type="Proteomes" id="UP000018144">
    <property type="component" value="Unassembled WGS sequence"/>
</dbReference>
<evidence type="ECO:0000313" key="7">
    <source>
        <dbReference type="EMBL" id="CCX16159.1"/>
    </source>
</evidence>
<dbReference type="OrthoDB" id="1898560at2759"/>
<evidence type="ECO:0000259" key="5">
    <source>
        <dbReference type="PROSITE" id="PS51203"/>
    </source>
</evidence>
<feature type="domain" description="CS" evidence="5">
    <location>
        <begin position="206"/>
        <end position="295"/>
    </location>
</feature>
<dbReference type="SUPFAM" id="SSF49764">
    <property type="entry name" value="HSP20-like chaperones"/>
    <property type="match status" value="1"/>
</dbReference>
<dbReference type="GO" id="GO:0046872">
    <property type="term" value="F:metal ion binding"/>
    <property type="evidence" value="ECO:0007669"/>
    <property type="project" value="UniProtKB-KW"/>
</dbReference>
<dbReference type="Pfam" id="PF04969">
    <property type="entry name" value="CS"/>
    <property type="match status" value="1"/>
</dbReference>
<accession>U4LNL5</accession>
<dbReference type="PROSITE" id="PS51401">
    <property type="entry name" value="CHORD"/>
    <property type="match status" value="2"/>
</dbReference>
<dbReference type="EMBL" id="HF936318">
    <property type="protein sequence ID" value="CCX16159.1"/>
    <property type="molecule type" value="Genomic_DNA"/>
</dbReference>
<evidence type="ECO:0000313" key="8">
    <source>
        <dbReference type="Proteomes" id="UP000018144"/>
    </source>
</evidence>
<evidence type="ECO:0000256" key="2">
    <source>
        <dbReference type="ARBA" id="ARBA00022737"/>
    </source>
</evidence>
<keyword evidence="2" id="KW-0677">Repeat</keyword>
<keyword evidence="8" id="KW-1185">Reference proteome</keyword>
<evidence type="ECO:0000259" key="6">
    <source>
        <dbReference type="PROSITE" id="PS51401"/>
    </source>
</evidence>
<dbReference type="Pfam" id="PF04968">
    <property type="entry name" value="CHORD"/>
    <property type="match status" value="2"/>
</dbReference>
<keyword evidence="3" id="KW-0862">Zinc</keyword>
<dbReference type="eggNOG" id="KOG1667">
    <property type="taxonomic scope" value="Eukaryota"/>
</dbReference>
<dbReference type="STRING" id="1076935.U4LNL5"/>
<feature type="domain" description="CHORD" evidence="6">
    <location>
        <begin position="136"/>
        <end position="195"/>
    </location>
</feature>
<reference evidence="7 8" key="1">
    <citation type="journal article" date="2013" name="PLoS Genet.">
        <title>The genome and development-dependent transcriptomes of Pyronema confluens: a window into fungal evolution.</title>
        <authorList>
            <person name="Traeger S."/>
            <person name="Altegoer F."/>
            <person name="Freitag M."/>
            <person name="Gabaldon T."/>
            <person name="Kempken F."/>
            <person name="Kumar A."/>
            <person name="Marcet-Houben M."/>
            <person name="Poggeler S."/>
            <person name="Stajich J.E."/>
            <person name="Nowrousian M."/>
        </authorList>
    </citation>
    <scope>NUCLEOTIDE SEQUENCE [LARGE SCALE GENOMIC DNA]</scope>
    <source>
        <strain evidence="8">CBS 100304</strain>
        <tissue evidence="7">Vegetative mycelium</tissue>
    </source>
</reference>
<feature type="region of interest" description="Disordered" evidence="4">
    <location>
        <begin position="78"/>
        <end position="127"/>
    </location>
</feature>
<organism evidence="7 8">
    <name type="scientific">Pyronema omphalodes (strain CBS 100304)</name>
    <name type="common">Pyronema confluens</name>
    <dbReference type="NCBI Taxonomy" id="1076935"/>
    <lineage>
        <taxon>Eukaryota</taxon>
        <taxon>Fungi</taxon>
        <taxon>Dikarya</taxon>
        <taxon>Ascomycota</taxon>
        <taxon>Pezizomycotina</taxon>
        <taxon>Pezizomycetes</taxon>
        <taxon>Pezizales</taxon>
        <taxon>Pyronemataceae</taxon>
        <taxon>Pyronema</taxon>
    </lineage>
</organism>
<dbReference type="AlphaFoldDB" id="U4LNL5"/>
<proteinExistence type="predicted"/>
<evidence type="ECO:0000256" key="4">
    <source>
        <dbReference type="SAM" id="MobiDB-lite"/>
    </source>
</evidence>
<dbReference type="InterPro" id="IPR007051">
    <property type="entry name" value="CHORD_dom"/>
</dbReference>
<dbReference type="InterPro" id="IPR008978">
    <property type="entry name" value="HSP20-like_chaperone"/>
</dbReference>
<evidence type="ECO:0000256" key="1">
    <source>
        <dbReference type="ARBA" id="ARBA00022723"/>
    </source>
</evidence>
<dbReference type="Gene3D" id="4.10.1130.20">
    <property type="match status" value="2"/>
</dbReference>
<feature type="domain" description="CHORD" evidence="6">
    <location>
        <begin position="5"/>
        <end position="61"/>
    </location>
</feature>
<protein>
    <submittedName>
        <fullName evidence="7">Similar to Cysteine and histidine-rich domain-containing protein 1 acc. no. Q7T3F7</fullName>
    </submittedName>
</protein>
<dbReference type="CDD" id="cd06466">
    <property type="entry name" value="p23_CS_SGT1_like"/>
    <property type="match status" value="1"/>
</dbReference>
<dbReference type="OMA" id="KGYTCCK"/>
<keyword evidence="1" id="KW-0479">Metal-binding</keyword>
<sequence length="312" mass="34455">MSQKCTHKGCEKTFTDPEEECHYHPGAPIFHEGQKGWQCCKPRVLTFDEFLTIPPCTVGKHDTSAPILAPAQTCGLGPQKHPEVAAPSVDASGRETYGASTPKPLPQARATPPTPKVDKPLEQDPEGSVVEKGAKCKRLGCGKEYDGSDRAEESCTFHPGVPIFHEGSKGYSCCKRRVLEFDEFLKIGGCATNRHCYIGEKKDEELVECRNDFYQTYTNVIVSIFAKKVEKETAVVEFEERVLKVDLPMADKKRFRAEYPLYGPIDPAASTFKIMGTKVELNLKKADATSWPTLRSDEATGEIIQIGKPATA</sequence>
<name>U4LNL5_PYROM</name>
<evidence type="ECO:0000256" key="3">
    <source>
        <dbReference type="ARBA" id="ARBA00022833"/>
    </source>
</evidence>